<dbReference type="PRINTS" id="PR00359">
    <property type="entry name" value="BP450"/>
</dbReference>
<dbReference type="Pfam" id="PF00067">
    <property type="entry name" value="p450"/>
    <property type="match status" value="1"/>
</dbReference>
<dbReference type="eggNOG" id="COG2124">
    <property type="taxonomic scope" value="Bacteria"/>
</dbReference>
<dbReference type="CDD" id="cd11032">
    <property type="entry name" value="P450_EryK-like"/>
    <property type="match status" value="1"/>
</dbReference>
<name>D7CC06_STRBB</name>
<dbReference type="Gene3D" id="1.10.630.10">
    <property type="entry name" value="Cytochrome P450"/>
    <property type="match status" value="1"/>
</dbReference>
<evidence type="ECO:0000256" key="6">
    <source>
        <dbReference type="ARBA" id="ARBA00023033"/>
    </source>
</evidence>
<evidence type="ECO:0000256" key="7">
    <source>
        <dbReference type="RuleBase" id="RU000461"/>
    </source>
</evidence>
<keyword evidence="9" id="KW-1185">Reference proteome</keyword>
<keyword evidence="3 7" id="KW-0479">Metal-binding</keyword>
<gene>
    <name evidence="8" type="primary">cyp16</name>
    <name evidence="8" type="ordered locus">SBI_01380</name>
</gene>
<accession>D7CC06</accession>
<dbReference type="RefSeq" id="WP_014173980.1">
    <property type="nucleotide sequence ID" value="NC_016582.1"/>
</dbReference>
<evidence type="ECO:0000313" key="9">
    <source>
        <dbReference type="Proteomes" id="UP000000377"/>
    </source>
</evidence>
<dbReference type="EMBL" id="CP002047">
    <property type="protein sequence ID" value="ADI04501.1"/>
    <property type="molecule type" value="Genomic_DNA"/>
</dbReference>
<evidence type="ECO:0000256" key="2">
    <source>
        <dbReference type="ARBA" id="ARBA00022617"/>
    </source>
</evidence>
<dbReference type="InterPro" id="IPR002397">
    <property type="entry name" value="Cyt_P450_B"/>
</dbReference>
<dbReference type="GO" id="GO:0006707">
    <property type="term" value="P:cholesterol catabolic process"/>
    <property type="evidence" value="ECO:0007669"/>
    <property type="project" value="TreeGrafter"/>
</dbReference>
<dbReference type="SUPFAM" id="SSF48264">
    <property type="entry name" value="Cytochrome P450"/>
    <property type="match status" value="1"/>
</dbReference>
<dbReference type="InterPro" id="IPR001128">
    <property type="entry name" value="Cyt_P450"/>
</dbReference>
<organism evidence="8 9">
    <name type="scientific">Streptomyces bingchenggensis (strain BCW-1)</name>
    <dbReference type="NCBI Taxonomy" id="749414"/>
    <lineage>
        <taxon>Bacteria</taxon>
        <taxon>Bacillati</taxon>
        <taxon>Actinomycetota</taxon>
        <taxon>Actinomycetes</taxon>
        <taxon>Kitasatosporales</taxon>
        <taxon>Streptomycetaceae</taxon>
        <taxon>Streptomyces</taxon>
    </lineage>
</organism>
<evidence type="ECO:0000256" key="4">
    <source>
        <dbReference type="ARBA" id="ARBA00023002"/>
    </source>
</evidence>
<evidence type="ECO:0000313" key="8">
    <source>
        <dbReference type="EMBL" id="ADI04501.1"/>
    </source>
</evidence>
<evidence type="ECO:0000256" key="3">
    <source>
        <dbReference type="ARBA" id="ARBA00022723"/>
    </source>
</evidence>
<dbReference type="HOGENOM" id="CLU_033716_0_2_11"/>
<dbReference type="GO" id="GO:0005506">
    <property type="term" value="F:iron ion binding"/>
    <property type="evidence" value="ECO:0007669"/>
    <property type="project" value="InterPro"/>
</dbReference>
<keyword evidence="2 7" id="KW-0349">Heme</keyword>
<dbReference type="GO" id="GO:0036199">
    <property type="term" value="F:cholest-4-en-3-one 26-monooxygenase activity"/>
    <property type="evidence" value="ECO:0007669"/>
    <property type="project" value="TreeGrafter"/>
</dbReference>
<keyword evidence="4 7" id="KW-0560">Oxidoreductase</keyword>
<sequence length="396" mass="44432">MSEQAISLTPPSAADGGATLFGWLRRMREESPVVQDNNGSWYVFRHADVQHVLTEYADFSSDPTPISPKAAEIAKGDLAQIDPPEHHGLRRQISRVFTPRMVAELEPRIEEIGRLLLDEAGDAGELDLVRQLTHPLPVIVIAEMLGVPAEDRPVFRHWADRIIAAKIAGIDDPETYERLRSAIEEMDFYLEGQLDERRSRPGDDLLSKMVTAEVDGDPISGAEAVNFARLLLVAGHITTTMMLSSSILCFDEYPEAAREVREDRSLLPAAIEEVMRYRPPFTITGRYTTRDVELSGVTIPERSVVIPWLASANRDERRFMDPDVFDIHRSPNPHVAFGKGIHFCIGAPLARLEGKVALNLLFDRYSDVRIDRDASLEFYEHNFFGVKSLPVSVKHA</sequence>
<evidence type="ECO:0000256" key="5">
    <source>
        <dbReference type="ARBA" id="ARBA00023004"/>
    </source>
</evidence>
<proteinExistence type="inferred from homology"/>
<dbReference type="InterPro" id="IPR017972">
    <property type="entry name" value="Cyt_P450_CS"/>
</dbReference>
<dbReference type="AlphaFoldDB" id="D7CC06"/>
<dbReference type="PATRIC" id="fig|749414.3.peg.1415"/>
<protein>
    <submittedName>
        <fullName evidence="8">Cytochrome P450</fullName>
    </submittedName>
</protein>
<dbReference type="GO" id="GO:0020037">
    <property type="term" value="F:heme binding"/>
    <property type="evidence" value="ECO:0007669"/>
    <property type="project" value="InterPro"/>
</dbReference>
<comment type="similarity">
    <text evidence="1 7">Belongs to the cytochrome P450 family.</text>
</comment>
<dbReference type="PANTHER" id="PTHR46696">
    <property type="entry name" value="P450, PUTATIVE (EUROFUNG)-RELATED"/>
    <property type="match status" value="1"/>
</dbReference>
<keyword evidence="5 7" id="KW-0408">Iron</keyword>
<dbReference type="InterPro" id="IPR036396">
    <property type="entry name" value="Cyt_P450_sf"/>
</dbReference>
<keyword evidence="6 7" id="KW-0503">Monooxygenase</keyword>
<dbReference type="FunFam" id="1.10.630.10:FF:000018">
    <property type="entry name" value="Cytochrome P450 monooxygenase"/>
    <property type="match status" value="1"/>
</dbReference>
<dbReference type="PANTHER" id="PTHR46696:SF4">
    <property type="entry name" value="BIOTIN BIOSYNTHESIS CYTOCHROME P450"/>
    <property type="match status" value="1"/>
</dbReference>
<dbReference type="STRING" id="749414.SBI_01380"/>
<dbReference type="KEGG" id="sbh:SBI_01380"/>
<reference evidence="8 9" key="1">
    <citation type="journal article" date="2010" name="J. Bacteriol.">
        <title>Genome sequence of the milbemycin-producing bacterium Streptomyces bingchenggensis.</title>
        <authorList>
            <person name="Wang X.J."/>
            <person name="Yan Y.J."/>
            <person name="Zhang B."/>
            <person name="An J."/>
            <person name="Wang J.J."/>
            <person name="Tian J."/>
            <person name="Jiang L."/>
            <person name="Chen Y.H."/>
            <person name="Huang S.X."/>
            <person name="Yin M."/>
            <person name="Zhang J."/>
            <person name="Gao A.L."/>
            <person name="Liu C.X."/>
            <person name="Zhu Z.X."/>
            <person name="Xiang W.S."/>
        </authorList>
    </citation>
    <scope>NUCLEOTIDE SEQUENCE [LARGE SCALE GENOMIC DNA]</scope>
    <source>
        <strain evidence="8 9">BCW-1</strain>
    </source>
</reference>
<dbReference type="PROSITE" id="PS00086">
    <property type="entry name" value="CYTOCHROME_P450"/>
    <property type="match status" value="1"/>
</dbReference>
<evidence type="ECO:0000256" key="1">
    <source>
        <dbReference type="ARBA" id="ARBA00010617"/>
    </source>
</evidence>
<dbReference type="Proteomes" id="UP000000377">
    <property type="component" value="Chromosome"/>
</dbReference>
<dbReference type="GO" id="GO:0008395">
    <property type="term" value="F:steroid hydroxylase activity"/>
    <property type="evidence" value="ECO:0007669"/>
    <property type="project" value="TreeGrafter"/>
</dbReference>